<protein>
    <submittedName>
        <fullName evidence="1">Trm112 family protein</fullName>
    </submittedName>
</protein>
<proteinExistence type="predicted"/>
<dbReference type="InterPro" id="IPR005651">
    <property type="entry name" value="Trm112-like"/>
</dbReference>
<dbReference type="SUPFAM" id="SSF158997">
    <property type="entry name" value="Trm112p-like"/>
    <property type="match status" value="1"/>
</dbReference>
<comment type="caution">
    <text evidence="1">The sequence shown here is derived from an EMBL/GenBank/DDBJ whole genome shotgun (WGS) entry which is preliminary data.</text>
</comment>
<dbReference type="Pfam" id="PF03966">
    <property type="entry name" value="Trm112p"/>
    <property type="match status" value="1"/>
</dbReference>
<organism evidence="1 2">
    <name type="scientific">Idiomarina baltica</name>
    <dbReference type="NCBI Taxonomy" id="190892"/>
    <lineage>
        <taxon>Bacteria</taxon>
        <taxon>Pseudomonadati</taxon>
        <taxon>Pseudomonadota</taxon>
        <taxon>Gammaproteobacteria</taxon>
        <taxon>Alteromonadales</taxon>
        <taxon>Idiomarinaceae</taxon>
        <taxon>Idiomarina</taxon>
    </lineage>
</organism>
<accession>A0A348WNW5</accession>
<evidence type="ECO:0000313" key="1">
    <source>
        <dbReference type="EMBL" id="HAR56227.1"/>
    </source>
</evidence>
<name>A0A348WNW5_9GAMM</name>
<dbReference type="STRING" id="314276.OS145_01092"/>
<evidence type="ECO:0000313" key="2">
    <source>
        <dbReference type="Proteomes" id="UP000262878"/>
    </source>
</evidence>
<sequence>MSFDKGLLNIIACPSCKGKLVWHEAKQWLVCRGEQLAFELEEGIPVLMSEKAKTLSSDEMEQVPL</sequence>
<dbReference type="Proteomes" id="UP000262878">
    <property type="component" value="Unassembled WGS sequence"/>
</dbReference>
<dbReference type="Gene3D" id="2.20.25.10">
    <property type="match status" value="1"/>
</dbReference>
<reference evidence="1 2" key="1">
    <citation type="journal article" date="2018" name="Nat. Biotechnol.">
        <title>A standardized bacterial taxonomy based on genome phylogeny substantially revises the tree of life.</title>
        <authorList>
            <person name="Parks D.H."/>
            <person name="Chuvochina M."/>
            <person name="Waite D.W."/>
            <person name="Rinke C."/>
            <person name="Skarshewski A."/>
            <person name="Chaumeil P.A."/>
            <person name="Hugenholtz P."/>
        </authorList>
    </citation>
    <scope>NUCLEOTIDE SEQUENCE [LARGE SCALE GENOMIC DNA]</scope>
    <source>
        <strain evidence="1">UBA9360</strain>
    </source>
</reference>
<dbReference type="RefSeq" id="WP_006955527.1">
    <property type="nucleotide sequence ID" value="NZ_DAIRLQ010000006.1"/>
</dbReference>
<gene>
    <name evidence="1" type="ORF">DCR58_05495</name>
</gene>
<dbReference type="AlphaFoldDB" id="A0A348WNW5"/>
<dbReference type="EMBL" id="DMUP01000126">
    <property type="protein sequence ID" value="HAR56227.1"/>
    <property type="molecule type" value="Genomic_DNA"/>
</dbReference>